<dbReference type="PATRIC" id="fig|1367847.3.peg.2595"/>
<dbReference type="EMBL" id="CP006650">
    <property type="protein sequence ID" value="AGT09658.1"/>
    <property type="molecule type" value="Genomic_DNA"/>
</dbReference>
<feature type="transmembrane region" description="Helical" evidence="1">
    <location>
        <begin position="57"/>
        <end position="75"/>
    </location>
</feature>
<name>S5YDW5_PARAH</name>
<proteinExistence type="predicted"/>
<feature type="transmembrane region" description="Helical" evidence="1">
    <location>
        <begin position="146"/>
        <end position="164"/>
    </location>
</feature>
<dbReference type="Pfam" id="PF06772">
    <property type="entry name" value="LtrA"/>
    <property type="match status" value="1"/>
</dbReference>
<evidence type="ECO:0000313" key="2">
    <source>
        <dbReference type="EMBL" id="AGT09658.1"/>
    </source>
</evidence>
<feature type="transmembrane region" description="Helical" evidence="1">
    <location>
        <begin position="339"/>
        <end position="371"/>
    </location>
</feature>
<keyword evidence="1" id="KW-0812">Transmembrane</keyword>
<keyword evidence="1" id="KW-1133">Transmembrane helix</keyword>
<dbReference type="Proteomes" id="UP000015480">
    <property type="component" value="Chromosome"/>
</dbReference>
<feature type="transmembrane region" description="Helical" evidence="1">
    <location>
        <begin position="235"/>
        <end position="258"/>
    </location>
</feature>
<dbReference type="InterPro" id="IPR010640">
    <property type="entry name" value="Low_temperature_requirement_A"/>
</dbReference>
<dbReference type="RefSeq" id="WP_020951296.1">
    <property type="nucleotide sequence ID" value="NC_022041.1"/>
</dbReference>
<feature type="transmembrane region" description="Helical" evidence="1">
    <location>
        <begin position="309"/>
        <end position="327"/>
    </location>
</feature>
<feature type="transmembrane region" description="Helical" evidence="1">
    <location>
        <begin position="112"/>
        <end position="134"/>
    </location>
</feature>
<feature type="transmembrane region" description="Helical" evidence="1">
    <location>
        <begin position="24"/>
        <end position="45"/>
    </location>
</feature>
<protein>
    <submittedName>
        <fullName evidence="2">Low temperature requirement protein LtrA</fullName>
    </submittedName>
</protein>
<accession>S5YDW5</accession>
<keyword evidence="3" id="KW-1185">Reference proteome</keyword>
<dbReference type="HOGENOM" id="CLU_045667_0_0_5"/>
<dbReference type="AlphaFoldDB" id="S5YDW5"/>
<dbReference type="KEGG" id="pami:JCM7686_2590"/>
<dbReference type="PANTHER" id="PTHR36840:SF1">
    <property type="entry name" value="BLL5714 PROTEIN"/>
    <property type="match status" value="1"/>
</dbReference>
<evidence type="ECO:0000256" key="1">
    <source>
        <dbReference type="SAM" id="Phobius"/>
    </source>
</evidence>
<dbReference type="eggNOG" id="COG4292">
    <property type="taxonomic scope" value="Bacteria"/>
</dbReference>
<feature type="transmembrane region" description="Helical" evidence="1">
    <location>
        <begin position="170"/>
        <end position="189"/>
    </location>
</feature>
<dbReference type="PANTHER" id="PTHR36840">
    <property type="entry name" value="BLL5714 PROTEIN"/>
    <property type="match status" value="1"/>
</dbReference>
<keyword evidence="1" id="KW-0472">Membrane</keyword>
<dbReference type="OrthoDB" id="7698234at2"/>
<reference evidence="2 3" key="1">
    <citation type="journal article" date="2014" name="BMC Genomics">
        <title>Architecture and functions of a multipartite genome of the methylotrophic bacterium Paracoccus aminophilus JCM 7686, containing primary and secondary chromids.</title>
        <authorList>
            <person name="Dziewit L."/>
            <person name="Czarnecki J."/>
            <person name="Wibberg D."/>
            <person name="Radlinska M."/>
            <person name="Mrozek P."/>
            <person name="Szymczak M."/>
            <person name="Schluter A."/>
            <person name="Puhler A."/>
            <person name="Bartosik D."/>
        </authorList>
    </citation>
    <scope>NUCLEOTIDE SEQUENCE [LARGE SCALE GENOMIC DNA]</scope>
    <source>
        <strain evidence="2">JCM 7686</strain>
    </source>
</reference>
<feature type="transmembrane region" description="Helical" evidence="1">
    <location>
        <begin position="209"/>
        <end position="229"/>
    </location>
</feature>
<feature type="transmembrane region" description="Helical" evidence="1">
    <location>
        <begin position="87"/>
        <end position="106"/>
    </location>
</feature>
<sequence length="383" mass="41588">MIRIIPLTARDPHEPHRASSPIELLFDLVTVIAIAAVTAGLHHAILEGRGVEMLPRFAFLFTAIWWAWMNFTWFSSAFENDGGIYRLLVMVVMIGEMIFAGGAGFIERTLDMEWGVLGWSVMRLGMAALWLCAASNPEYRTTALRYMWGILIAQLGWLVLYLSTAPGSSAFFAGSFIVWAIELSVPFFAERARRTPFHRHHIMERYAGLTIISLGELMVSVAAGFGLAYGANGTLVPWVASVSAVVIIFAVFAIYFAPEEGLRSRSMGENLFWGYGHVLVFAGIAMLGAALGASVDHAAGEGEATQAAIAWWFAVPLALIWVTLWLIRDRKVALGGRGLALPVGAGLALLGGVLGLPIWGFAVIAVIAQIWRAPLLDGRGQEG</sequence>
<evidence type="ECO:0000313" key="3">
    <source>
        <dbReference type="Proteomes" id="UP000015480"/>
    </source>
</evidence>
<feature type="transmembrane region" description="Helical" evidence="1">
    <location>
        <begin position="270"/>
        <end position="289"/>
    </location>
</feature>
<organism evidence="2 3">
    <name type="scientific">Paracoccus aminophilus JCM 7686</name>
    <dbReference type="NCBI Taxonomy" id="1367847"/>
    <lineage>
        <taxon>Bacteria</taxon>
        <taxon>Pseudomonadati</taxon>
        <taxon>Pseudomonadota</taxon>
        <taxon>Alphaproteobacteria</taxon>
        <taxon>Rhodobacterales</taxon>
        <taxon>Paracoccaceae</taxon>
        <taxon>Paracoccus</taxon>
    </lineage>
</organism>
<dbReference type="STRING" id="1367847.JCM7686_2590"/>
<gene>
    <name evidence="2" type="ORF">JCM7686_2590</name>
</gene>